<dbReference type="STRING" id="112901.SAMN04488500_11896"/>
<evidence type="ECO:0000259" key="4">
    <source>
        <dbReference type="PROSITE" id="PS51379"/>
    </source>
</evidence>
<dbReference type="GO" id="GO:0016491">
    <property type="term" value="F:oxidoreductase activity"/>
    <property type="evidence" value="ECO:0007669"/>
    <property type="project" value="InterPro"/>
</dbReference>
<dbReference type="AlphaFoldDB" id="A0A1W2DUY5"/>
<dbReference type="InterPro" id="IPR023210">
    <property type="entry name" value="NADP_OxRdtase_dom"/>
</dbReference>
<reference evidence="5 6" key="1">
    <citation type="submission" date="2017-04" db="EMBL/GenBank/DDBJ databases">
        <authorList>
            <person name="Afonso C.L."/>
            <person name="Miller P.J."/>
            <person name="Scott M.A."/>
            <person name="Spackman E."/>
            <person name="Goraichik I."/>
            <person name="Dimitrov K.M."/>
            <person name="Suarez D.L."/>
            <person name="Swayne D.E."/>
        </authorList>
    </citation>
    <scope>NUCLEOTIDE SEQUENCE [LARGE SCALE GENOMIC DNA]</scope>
    <source>
        <strain evidence="5 6">DSM 5090</strain>
    </source>
</reference>
<dbReference type="InterPro" id="IPR053135">
    <property type="entry name" value="AKR2_Oxidoreductase"/>
</dbReference>
<sequence>MQKRILGRTGIEVTELCFGALPMGPMQKNMPVEECADIVAHALQSGINFVDTAQGYKTYPPIKMAIDKTGIRPVIASKSNQKTYEGMEQAVEEALTALGLDYIDIFHLHAAREGENAFEVYEGALKCLVDMKKKGKIKAVGISTHHTVVTRRAADVDVIDVVFPIINMNGRGIMGGTREEMVEAISKVVQANKGLYLMKALAGGSLIGEYDAAMKYARGIEGYASIALGMVAIPEVDFNIKYFNGELTTAAIELSHVEKTVKVLSGACKSCGKCIDACPADAIGFDAANKASVNSEKCLTCGYCTPICPEFAIRVI</sequence>
<keyword evidence="1" id="KW-0479">Metal-binding</keyword>
<evidence type="ECO:0000256" key="1">
    <source>
        <dbReference type="ARBA" id="ARBA00022723"/>
    </source>
</evidence>
<keyword evidence="6" id="KW-1185">Reference proteome</keyword>
<dbReference type="OrthoDB" id="9804790at2"/>
<dbReference type="PROSITE" id="PS51379">
    <property type="entry name" value="4FE4S_FER_2"/>
    <property type="match status" value="2"/>
</dbReference>
<dbReference type="Proteomes" id="UP000192738">
    <property type="component" value="Unassembled WGS sequence"/>
</dbReference>
<dbReference type="InterPro" id="IPR036812">
    <property type="entry name" value="NAD(P)_OxRdtase_dom_sf"/>
</dbReference>
<feature type="domain" description="4Fe-4S ferredoxin-type" evidence="4">
    <location>
        <begin position="289"/>
        <end position="316"/>
    </location>
</feature>
<dbReference type="RefSeq" id="WP_084577357.1">
    <property type="nucleotide sequence ID" value="NZ_CP155572.1"/>
</dbReference>
<gene>
    <name evidence="5" type="ORF">SAMN04488500_11896</name>
</gene>
<dbReference type="Gene3D" id="3.20.20.100">
    <property type="entry name" value="NADP-dependent oxidoreductase domain"/>
    <property type="match status" value="1"/>
</dbReference>
<accession>A0A1W2DUY5</accession>
<evidence type="ECO:0000313" key="6">
    <source>
        <dbReference type="Proteomes" id="UP000192738"/>
    </source>
</evidence>
<evidence type="ECO:0000313" key="5">
    <source>
        <dbReference type="EMBL" id="SMD01355.1"/>
    </source>
</evidence>
<dbReference type="SUPFAM" id="SSF51430">
    <property type="entry name" value="NAD(P)-linked oxidoreductase"/>
    <property type="match status" value="1"/>
</dbReference>
<dbReference type="PANTHER" id="PTHR43312">
    <property type="entry name" value="D-THREO-ALDOSE 1-DEHYDROGENASE"/>
    <property type="match status" value="1"/>
</dbReference>
<dbReference type="InterPro" id="IPR020471">
    <property type="entry name" value="AKR"/>
</dbReference>
<dbReference type="SUPFAM" id="SSF54862">
    <property type="entry name" value="4Fe-4S ferredoxins"/>
    <property type="match status" value="1"/>
</dbReference>
<dbReference type="InterPro" id="IPR017896">
    <property type="entry name" value="4Fe4S_Fe-S-bd"/>
</dbReference>
<dbReference type="PROSITE" id="PS00198">
    <property type="entry name" value="4FE4S_FER_1"/>
    <property type="match status" value="1"/>
</dbReference>
<dbReference type="Gene3D" id="3.30.70.20">
    <property type="match status" value="1"/>
</dbReference>
<dbReference type="CDD" id="cd19100">
    <property type="entry name" value="AKR_unchar"/>
    <property type="match status" value="1"/>
</dbReference>
<dbReference type="GO" id="GO:0046872">
    <property type="term" value="F:metal ion binding"/>
    <property type="evidence" value="ECO:0007669"/>
    <property type="project" value="UniProtKB-KW"/>
</dbReference>
<dbReference type="PRINTS" id="PR00069">
    <property type="entry name" value="ALDKETRDTASE"/>
</dbReference>
<dbReference type="InterPro" id="IPR017900">
    <property type="entry name" value="4Fe4S_Fe_S_CS"/>
</dbReference>
<feature type="domain" description="4Fe-4S ferredoxin-type" evidence="4">
    <location>
        <begin position="259"/>
        <end position="288"/>
    </location>
</feature>
<dbReference type="GO" id="GO:0051536">
    <property type="term" value="F:iron-sulfur cluster binding"/>
    <property type="evidence" value="ECO:0007669"/>
    <property type="project" value="UniProtKB-KW"/>
</dbReference>
<keyword evidence="2" id="KW-0408">Iron</keyword>
<proteinExistence type="predicted"/>
<dbReference type="PANTHER" id="PTHR43312:SF1">
    <property type="entry name" value="NADP-DEPENDENT OXIDOREDUCTASE DOMAIN-CONTAINING PROTEIN"/>
    <property type="match status" value="1"/>
</dbReference>
<evidence type="ECO:0000256" key="3">
    <source>
        <dbReference type="ARBA" id="ARBA00023014"/>
    </source>
</evidence>
<keyword evidence="3" id="KW-0411">Iron-sulfur</keyword>
<protein>
    <submittedName>
        <fullName evidence="5">4Fe-4S dicluster domain-containing protein</fullName>
    </submittedName>
</protein>
<name>A0A1W2DUY5_9FIRM</name>
<organism evidence="5 6">
    <name type="scientific">Sporomusa malonica</name>
    <dbReference type="NCBI Taxonomy" id="112901"/>
    <lineage>
        <taxon>Bacteria</taxon>
        <taxon>Bacillati</taxon>
        <taxon>Bacillota</taxon>
        <taxon>Negativicutes</taxon>
        <taxon>Selenomonadales</taxon>
        <taxon>Sporomusaceae</taxon>
        <taxon>Sporomusa</taxon>
    </lineage>
</organism>
<dbReference type="Pfam" id="PF13237">
    <property type="entry name" value="Fer4_10"/>
    <property type="match status" value="1"/>
</dbReference>
<evidence type="ECO:0000256" key="2">
    <source>
        <dbReference type="ARBA" id="ARBA00023004"/>
    </source>
</evidence>
<dbReference type="Pfam" id="PF00248">
    <property type="entry name" value="Aldo_ket_red"/>
    <property type="match status" value="1"/>
</dbReference>
<dbReference type="EMBL" id="FWXI01000018">
    <property type="protein sequence ID" value="SMD01355.1"/>
    <property type="molecule type" value="Genomic_DNA"/>
</dbReference>